<feature type="region of interest" description="Disordered" evidence="1">
    <location>
        <begin position="127"/>
        <end position="181"/>
    </location>
</feature>
<accession>A0A645IT98</accession>
<name>A0A645IT98_9ZZZZ</name>
<proteinExistence type="predicted"/>
<evidence type="ECO:0000256" key="1">
    <source>
        <dbReference type="SAM" id="MobiDB-lite"/>
    </source>
</evidence>
<feature type="compositionally biased region" description="Low complexity" evidence="1">
    <location>
        <begin position="141"/>
        <end position="159"/>
    </location>
</feature>
<dbReference type="AlphaFoldDB" id="A0A645IT98"/>
<feature type="region of interest" description="Disordered" evidence="1">
    <location>
        <begin position="1"/>
        <end position="51"/>
    </location>
</feature>
<protein>
    <submittedName>
        <fullName evidence="2">Uncharacterized protein</fullName>
    </submittedName>
</protein>
<sequence length="181" mass="19662">MRQPAERCRRRAVSAPPGRTARSCRRTVPGRSPTRSRTPGSPARSRSRSRPSCRRYCFRRGCRSTRIRTACRAASALPQLPPSSGERFQPSLPPKRLDISVANRNTSRQGFGANLRQNAYLRILRPGAAPTMDPPWSRSRGPQSSPASPSTPCAPGSGATASSGRREHRRATGSTPPTTCS</sequence>
<organism evidence="2">
    <name type="scientific">bioreactor metagenome</name>
    <dbReference type="NCBI Taxonomy" id="1076179"/>
    <lineage>
        <taxon>unclassified sequences</taxon>
        <taxon>metagenomes</taxon>
        <taxon>ecological metagenomes</taxon>
    </lineage>
</organism>
<evidence type="ECO:0000313" key="2">
    <source>
        <dbReference type="EMBL" id="MPN54618.1"/>
    </source>
</evidence>
<gene>
    <name evidence="2" type="ORF">SDC9_202289</name>
</gene>
<dbReference type="EMBL" id="VSSQ01123031">
    <property type="protein sequence ID" value="MPN54618.1"/>
    <property type="molecule type" value="Genomic_DNA"/>
</dbReference>
<comment type="caution">
    <text evidence="2">The sequence shown here is derived from an EMBL/GenBank/DDBJ whole genome shotgun (WGS) entry which is preliminary data.</text>
</comment>
<feature type="compositionally biased region" description="Polar residues" evidence="1">
    <location>
        <begin position="172"/>
        <end position="181"/>
    </location>
</feature>
<reference evidence="2" key="1">
    <citation type="submission" date="2019-08" db="EMBL/GenBank/DDBJ databases">
        <authorList>
            <person name="Kucharzyk K."/>
            <person name="Murdoch R.W."/>
            <person name="Higgins S."/>
            <person name="Loffler F."/>
        </authorList>
    </citation>
    <scope>NUCLEOTIDE SEQUENCE</scope>
</reference>
<feature type="compositionally biased region" description="Low complexity" evidence="1">
    <location>
        <begin position="26"/>
        <end position="44"/>
    </location>
</feature>